<dbReference type="SUPFAM" id="SSF52972">
    <property type="entry name" value="ITPase-like"/>
    <property type="match status" value="1"/>
</dbReference>
<dbReference type="EC" id="3.6.1.66" evidence="10"/>
<dbReference type="Pfam" id="PF01725">
    <property type="entry name" value="Ham1p_like"/>
    <property type="match status" value="1"/>
</dbReference>
<reference evidence="12 13" key="1">
    <citation type="submission" date="2016-12" db="EMBL/GenBank/DDBJ databases">
        <title>Discovery of methanogenic haloarchaea.</title>
        <authorList>
            <person name="Sorokin D.Y."/>
            <person name="Makarova K.S."/>
            <person name="Abbas B."/>
            <person name="Ferrer M."/>
            <person name="Golyshin P.N."/>
        </authorList>
    </citation>
    <scope>NUCLEOTIDE SEQUENCE [LARGE SCALE GENOMIC DNA]</scope>
    <source>
        <strain evidence="12">AMET1</strain>
    </source>
</reference>
<dbReference type="GO" id="GO:0017111">
    <property type="term" value="F:ribonucleoside triphosphate phosphatase activity"/>
    <property type="evidence" value="ECO:0007669"/>
    <property type="project" value="InterPro"/>
</dbReference>
<comment type="similarity">
    <text evidence="1 10 11">Belongs to the HAM1 NTPase family.</text>
</comment>
<comment type="function">
    <text evidence="10">Pyrophosphatase that catalyzes the hydrolysis of nucleoside triphosphates to their monophosphate derivatives, with a high preference for the non-canonical purine nucleotides XTP (xanthosine triphosphate), dITP (deoxyinosine triphosphate) and ITP. Seems to function as a house-cleaning enzyme that removes non-canonical purine nucleotides from the nucleotide pool, thus preventing their incorporation into DNA/RNA and avoiding chromosomal lesions.</text>
</comment>
<dbReference type="InterPro" id="IPR002637">
    <property type="entry name" value="RdgB/HAM1"/>
</dbReference>
<dbReference type="NCBIfam" id="TIGR00042">
    <property type="entry name" value="RdgB/HAM1 family non-canonical purine NTP pyrophosphatase"/>
    <property type="match status" value="1"/>
</dbReference>
<evidence type="ECO:0000256" key="2">
    <source>
        <dbReference type="ARBA" id="ARBA00011738"/>
    </source>
</evidence>
<dbReference type="GO" id="GO:0005737">
    <property type="term" value="C:cytoplasm"/>
    <property type="evidence" value="ECO:0007669"/>
    <property type="project" value="TreeGrafter"/>
</dbReference>
<evidence type="ECO:0000256" key="9">
    <source>
        <dbReference type="ARBA" id="ARBA00052017"/>
    </source>
</evidence>
<dbReference type="NCBIfam" id="NF011396">
    <property type="entry name" value="PRK14821.1"/>
    <property type="match status" value="1"/>
</dbReference>
<keyword evidence="7 10" id="KW-0546">Nucleotide metabolism</keyword>
<evidence type="ECO:0000256" key="10">
    <source>
        <dbReference type="HAMAP-Rule" id="MF_01405"/>
    </source>
</evidence>
<dbReference type="GO" id="GO:0000166">
    <property type="term" value="F:nucleotide binding"/>
    <property type="evidence" value="ECO:0007669"/>
    <property type="project" value="UniProtKB-KW"/>
</dbReference>
<evidence type="ECO:0000256" key="3">
    <source>
        <dbReference type="ARBA" id="ARBA00022723"/>
    </source>
</evidence>
<evidence type="ECO:0000256" key="4">
    <source>
        <dbReference type="ARBA" id="ARBA00022741"/>
    </source>
</evidence>
<evidence type="ECO:0000256" key="8">
    <source>
        <dbReference type="ARBA" id="ARBA00051875"/>
    </source>
</evidence>
<comment type="caution">
    <text evidence="12">The sequence shown here is derived from an EMBL/GenBank/DDBJ whole genome shotgun (WGS) entry which is preliminary data.</text>
</comment>
<dbReference type="AlphaFoldDB" id="A0A1Y3GEM2"/>
<dbReference type="GO" id="GO:0036222">
    <property type="term" value="F:XTP diphosphatase activity"/>
    <property type="evidence" value="ECO:0007669"/>
    <property type="project" value="UniProtKB-UniRule"/>
</dbReference>
<dbReference type="HAMAP" id="MF_01405">
    <property type="entry name" value="Non_canon_purine_NTPase"/>
    <property type="match status" value="1"/>
</dbReference>
<dbReference type="RefSeq" id="WP_086636707.1">
    <property type="nucleotide sequence ID" value="NZ_MRZU01000003.1"/>
</dbReference>
<name>A0A1Y3GEM2_9EURY</name>
<evidence type="ECO:0000256" key="11">
    <source>
        <dbReference type="RuleBase" id="RU003781"/>
    </source>
</evidence>
<proteinExistence type="inferred from homology"/>
<dbReference type="GO" id="GO:0036220">
    <property type="term" value="F:ITP diphosphatase activity"/>
    <property type="evidence" value="ECO:0007669"/>
    <property type="project" value="UniProtKB-UniRule"/>
</dbReference>
<dbReference type="GO" id="GO:0046872">
    <property type="term" value="F:metal ion binding"/>
    <property type="evidence" value="ECO:0007669"/>
    <property type="project" value="UniProtKB-KW"/>
</dbReference>
<dbReference type="GO" id="GO:0035870">
    <property type="term" value="F:dITP diphosphatase activity"/>
    <property type="evidence" value="ECO:0007669"/>
    <property type="project" value="UniProtKB-UniRule"/>
</dbReference>
<dbReference type="GO" id="GO:0009117">
    <property type="term" value="P:nucleotide metabolic process"/>
    <property type="evidence" value="ECO:0007669"/>
    <property type="project" value="UniProtKB-KW"/>
</dbReference>
<feature type="binding site" evidence="10">
    <location>
        <position position="67"/>
    </location>
    <ligand>
        <name>substrate</name>
    </ligand>
</feature>
<feature type="binding site" evidence="10">
    <location>
        <position position="164"/>
    </location>
    <ligand>
        <name>substrate</name>
    </ligand>
</feature>
<dbReference type="EMBL" id="MRZU01000003">
    <property type="protein sequence ID" value="OUJ18634.1"/>
    <property type="molecule type" value="Genomic_DNA"/>
</dbReference>
<evidence type="ECO:0000256" key="6">
    <source>
        <dbReference type="ARBA" id="ARBA00022842"/>
    </source>
</evidence>
<evidence type="ECO:0000313" key="12">
    <source>
        <dbReference type="EMBL" id="OUJ18634.1"/>
    </source>
</evidence>
<keyword evidence="13" id="KW-1185">Reference proteome</keyword>
<feature type="binding site" evidence="10">
    <location>
        <position position="66"/>
    </location>
    <ligand>
        <name>Mg(2+)</name>
        <dbReference type="ChEBI" id="CHEBI:18420"/>
    </ligand>
</feature>
<dbReference type="Proteomes" id="UP000195137">
    <property type="component" value="Unassembled WGS sequence"/>
</dbReference>
<evidence type="ECO:0000256" key="7">
    <source>
        <dbReference type="ARBA" id="ARBA00023080"/>
    </source>
</evidence>
<feature type="binding site" evidence="10">
    <location>
        <position position="38"/>
    </location>
    <ligand>
        <name>Mg(2+)</name>
        <dbReference type="ChEBI" id="CHEBI:18420"/>
    </ligand>
</feature>
<feature type="binding site" evidence="10">
    <location>
        <begin position="11"/>
        <end position="16"/>
    </location>
    <ligand>
        <name>substrate</name>
    </ligand>
</feature>
<dbReference type="FunFam" id="3.90.950.10:FF:000001">
    <property type="entry name" value="dITP/XTP pyrophosphatase"/>
    <property type="match status" value="1"/>
</dbReference>
<organism evidence="12 13">
    <name type="scientific">Methanonatronarchaeum thermophilum</name>
    <dbReference type="NCBI Taxonomy" id="1927129"/>
    <lineage>
        <taxon>Archaea</taxon>
        <taxon>Methanobacteriati</taxon>
        <taxon>Methanobacteriota</taxon>
        <taxon>Methanonatronarchaeia</taxon>
        <taxon>Methanonatronarchaeales</taxon>
        <taxon>Methanonatronarchaeaceae</taxon>
        <taxon>Methanonatronarchaeum</taxon>
    </lineage>
</organism>
<gene>
    <name evidence="12" type="ORF">AMET1_0280</name>
</gene>
<dbReference type="OrthoDB" id="372108at2157"/>
<comment type="cofactor">
    <cofactor evidence="10">
        <name>Mg(2+)</name>
        <dbReference type="ChEBI" id="CHEBI:18420"/>
    </cofactor>
    <text evidence="10">Binds 1 Mg(2+) ion per subunit.</text>
</comment>
<evidence type="ECO:0000256" key="5">
    <source>
        <dbReference type="ARBA" id="ARBA00022801"/>
    </source>
</evidence>
<keyword evidence="3 10" id="KW-0479">Metal-binding</keyword>
<dbReference type="GO" id="GO:0009146">
    <property type="term" value="P:purine nucleoside triphosphate catabolic process"/>
    <property type="evidence" value="ECO:0007669"/>
    <property type="project" value="UniProtKB-UniRule"/>
</dbReference>
<keyword evidence="5 10" id="KW-0378">Hydrolase</keyword>
<feature type="binding site" evidence="10">
    <location>
        <begin position="169"/>
        <end position="170"/>
    </location>
    <ligand>
        <name>substrate</name>
    </ligand>
</feature>
<comment type="catalytic activity">
    <reaction evidence="9 10">
        <text>XTP + H2O = XMP + diphosphate + H(+)</text>
        <dbReference type="Rhea" id="RHEA:28610"/>
        <dbReference type="ChEBI" id="CHEBI:15377"/>
        <dbReference type="ChEBI" id="CHEBI:15378"/>
        <dbReference type="ChEBI" id="CHEBI:33019"/>
        <dbReference type="ChEBI" id="CHEBI:57464"/>
        <dbReference type="ChEBI" id="CHEBI:61314"/>
        <dbReference type="EC" id="3.6.1.66"/>
    </reaction>
</comment>
<dbReference type="InterPro" id="IPR029001">
    <property type="entry name" value="ITPase-like_fam"/>
</dbReference>
<protein>
    <recommendedName>
        <fullName evidence="10">dITP/XTP pyrophosphatase</fullName>
        <ecNumber evidence="10">3.6.1.66</ecNumber>
    </recommendedName>
    <alternativeName>
        <fullName evidence="10">Non-canonical purine NTP pyrophosphatase</fullName>
    </alternativeName>
    <alternativeName>
        <fullName evidence="10">Non-standard purine NTP pyrophosphatase</fullName>
    </alternativeName>
    <alternativeName>
        <fullName evidence="10">Nucleoside-triphosphate diphosphatase</fullName>
    </alternativeName>
    <alternativeName>
        <fullName evidence="10">Nucleoside-triphosphate pyrophosphatase</fullName>
        <shortName evidence="10">NTPase</shortName>
    </alternativeName>
</protein>
<keyword evidence="4 10" id="KW-0547">Nucleotide-binding</keyword>
<keyword evidence="6 10" id="KW-0460">Magnesium</keyword>
<feature type="active site" description="Proton acceptor" evidence="10">
    <location>
        <position position="66"/>
    </location>
</feature>
<sequence>MNHLKEITFVTSNQHKIMEAKDILSPIKIEGRDIGYPEIQDTIENVAIEGAKYAYKKIKKPLIVEDSGLYINTYNGFPGPYSAYTHETIGNKGILKLMKNKTNRKCYFKSIVVYIDQHTTKKHTGKIKGQISKKQKGPHGFGYDPIFIPNNHKKTFGEIEMKEKNKLSHRRQALKKLKKWLKTKTQ</sequence>
<dbReference type="PANTHER" id="PTHR11067">
    <property type="entry name" value="INOSINE TRIPHOSPHATE PYROPHOSPHATASE/HAM1 PROTEIN"/>
    <property type="match status" value="1"/>
</dbReference>
<comment type="catalytic activity">
    <reaction evidence="10">
        <text>ITP + H2O = IMP + diphosphate + H(+)</text>
        <dbReference type="Rhea" id="RHEA:29399"/>
        <dbReference type="ChEBI" id="CHEBI:15377"/>
        <dbReference type="ChEBI" id="CHEBI:15378"/>
        <dbReference type="ChEBI" id="CHEBI:33019"/>
        <dbReference type="ChEBI" id="CHEBI:58053"/>
        <dbReference type="ChEBI" id="CHEBI:61402"/>
        <dbReference type="EC" id="3.6.1.66"/>
    </reaction>
</comment>
<evidence type="ECO:0000256" key="1">
    <source>
        <dbReference type="ARBA" id="ARBA00008023"/>
    </source>
</evidence>
<comment type="catalytic activity">
    <reaction evidence="8 10">
        <text>dITP + H2O = dIMP + diphosphate + H(+)</text>
        <dbReference type="Rhea" id="RHEA:28342"/>
        <dbReference type="ChEBI" id="CHEBI:15377"/>
        <dbReference type="ChEBI" id="CHEBI:15378"/>
        <dbReference type="ChEBI" id="CHEBI:33019"/>
        <dbReference type="ChEBI" id="CHEBI:61194"/>
        <dbReference type="ChEBI" id="CHEBI:61382"/>
        <dbReference type="EC" id="3.6.1.66"/>
    </reaction>
</comment>
<dbReference type="CDD" id="cd00515">
    <property type="entry name" value="HAM1"/>
    <property type="match status" value="1"/>
</dbReference>
<dbReference type="PANTHER" id="PTHR11067:SF9">
    <property type="entry name" value="INOSINE TRIPHOSPHATE PYROPHOSPHATASE"/>
    <property type="match status" value="1"/>
</dbReference>
<dbReference type="InterPro" id="IPR020922">
    <property type="entry name" value="dITP/XTP_pyrophosphatase"/>
</dbReference>
<accession>A0A1Y3GEM2</accession>
<evidence type="ECO:0000313" key="13">
    <source>
        <dbReference type="Proteomes" id="UP000195137"/>
    </source>
</evidence>
<dbReference type="Gene3D" id="3.90.950.10">
    <property type="match status" value="1"/>
</dbReference>
<comment type="subunit">
    <text evidence="2 10">Homodimer.</text>
</comment>
<feature type="binding site" evidence="10">
    <location>
        <begin position="141"/>
        <end position="144"/>
    </location>
    <ligand>
        <name>substrate</name>
    </ligand>
</feature>